<organism evidence="3 4">
    <name type="scientific">Gadus morhua</name>
    <name type="common">Atlantic cod</name>
    <dbReference type="NCBI Taxonomy" id="8049"/>
    <lineage>
        <taxon>Eukaryota</taxon>
        <taxon>Metazoa</taxon>
        <taxon>Chordata</taxon>
        <taxon>Craniata</taxon>
        <taxon>Vertebrata</taxon>
        <taxon>Euteleostomi</taxon>
        <taxon>Actinopterygii</taxon>
        <taxon>Neopterygii</taxon>
        <taxon>Teleostei</taxon>
        <taxon>Neoteleostei</taxon>
        <taxon>Acanthomorphata</taxon>
        <taxon>Zeiogadaria</taxon>
        <taxon>Gadariae</taxon>
        <taxon>Gadiformes</taxon>
        <taxon>Gadoidei</taxon>
        <taxon>Gadidae</taxon>
        <taxon>Gadus</taxon>
    </lineage>
</organism>
<reference evidence="3" key="2">
    <citation type="submission" date="2025-09" db="UniProtKB">
        <authorList>
            <consortium name="Ensembl"/>
        </authorList>
    </citation>
    <scope>IDENTIFICATION</scope>
</reference>
<name>A0A8C5A568_GADMO</name>
<dbReference type="GeneID" id="115545333"/>
<evidence type="ECO:0000256" key="1">
    <source>
        <dbReference type="ARBA" id="ARBA00005598"/>
    </source>
</evidence>
<keyword evidence="4" id="KW-1185">Reference proteome</keyword>
<feature type="compositionally biased region" description="Low complexity" evidence="2">
    <location>
        <begin position="310"/>
        <end position="325"/>
    </location>
</feature>
<feature type="compositionally biased region" description="Basic and acidic residues" evidence="2">
    <location>
        <begin position="326"/>
        <end position="350"/>
    </location>
</feature>
<dbReference type="Pfam" id="PF03096">
    <property type="entry name" value="Ndr"/>
    <property type="match status" value="1"/>
</dbReference>
<dbReference type="Gene3D" id="3.40.50.1820">
    <property type="entry name" value="alpha/beta hydrolase"/>
    <property type="match status" value="1"/>
</dbReference>
<dbReference type="OrthoDB" id="741027at2759"/>
<proteinExistence type="inferred from homology"/>
<protein>
    <submittedName>
        <fullName evidence="3">Protein NDRG1-like</fullName>
    </submittedName>
</protein>
<dbReference type="InterPro" id="IPR029058">
    <property type="entry name" value="AB_hydrolase_fold"/>
</dbReference>
<dbReference type="RefSeq" id="XP_030214227.1">
    <property type="nucleotide sequence ID" value="XM_030358367.1"/>
</dbReference>
<dbReference type="KEGG" id="gmh:115545333"/>
<evidence type="ECO:0000256" key="2">
    <source>
        <dbReference type="SAM" id="MobiDB-lite"/>
    </source>
</evidence>
<gene>
    <name evidence="3" type="primary">LOC115545333</name>
</gene>
<dbReference type="InterPro" id="IPR004142">
    <property type="entry name" value="NDRG"/>
</dbReference>
<evidence type="ECO:0000313" key="3">
    <source>
        <dbReference type="Ensembl" id="ENSGMOP00000026280.1"/>
    </source>
</evidence>
<dbReference type="AlphaFoldDB" id="A0A8C5A568"/>
<evidence type="ECO:0000313" key="4">
    <source>
        <dbReference type="Proteomes" id="UP000694546"/>
    </source>
</evidence>
<feature type="region of interest" description="Disordered" evidence="2">
    <location>
        <begin position="310"/>
        <end position="375"/>
    </location>
</feature>
<dbReference type="Ensembl" id="ENSGMOT00000066677.1">
    <property type="protein sequence ID" value="ENSGMOP00000026280.1"/>
    <property type="gene ID" value="ENSGMOG00000014462.2"/>
</dbReference>
<dbReference type="OMA" id="FDHEDMQ"/>
<accession>A0A8C5A568</accession>
<dbReference type="GeneTree" id="ENSGT00950000182872"/>
<dbReference type="PANTHER" id="PTHR11034">
    <property type="entry name" value="N-MYC DOWNSTREAM REGULATED"/>
    <property type="match status" value="1"/>
</dbReference>
<comment type="similarity">
    <text evidence="1">Belongs to the NDRG family.</text>
</comment>
<reference evidence="3" key="1">
    <citation type="submission" date="2025-08" db="UniProtKB">
        <authorList>
            <consortium name="Ensembl"/>
        </authorList>
    </citation>
    <scope>IDENTIFICATION</scope>
</reference>
<dbReference type="Proteomes" id="UP000694546">
    <property type="component" value="Chromosome 6"/>
</dbReference>
<sequence>MVLDEIEYSSVFEPQTTEEQVDTVYGKVYCTITGVSKPNRPVILTYPDIGMNHKMCFESFFNHEDMHEIARHFPILHVNAPGQHEGAVTLSTEYTYPTMDQLSETLPIVLNHLGFNSVIGLGVGAGANILMRFALNYPDLVEGLVLININPNAEGIVDSVTSKITGWTHTVTDTVISHLFGKKEIETNHDLICTFRHDIMTYMNESNVAQFLRCYNSRTALELKRPIPGVNLNGRTLKCSSLLIAGDDSPSLEVVVECNSKLDPTRTTLLKMADCGGLPQLDQPAKLTEALKYFVQGLGYMPSACMTRLSRSRTTSTSSVMSTDSGRGRAHTDEAQRGLWSKPKEQRGRSNTDLSMDGVSTSQTESKSKSKSVLC</sequence>
<dbReference type="SUPFAM" id="SSF53474">
    <property type="entry name" value="alpha/beta-Hydrolases"/>
    <property type="match status" value="1"/>
</dbReference>